<dbReference type="InterPro" id="IPR003856">
    <property type="entry name" value="LPS_length_determ_N"/>
</dbReference>
<dbReference type="PANTHER" id="PTHR32309">
    <property type="entry name" value="TYROSINE-PROTEIN KINASE"/>
    <property type="match status" value="1"/>
</dbReference>
<protein>
    <submittedName>
        <fullName evidence="12">Polysaccharide biosynthesis tyrosine autokinase</fullName>
    </submittedName>
</protein>
<dbReference type="Pfam" id="PF13807">
    <property type="entry name" value="GNVR"/>
    <property type="match status" value="1"/>
</dbReference>
<evidence type="ECO:0000313" key="12">
    <source>
        <dbReference type="EMBL" id="WHS91349.1"/>
    </source>
</evidence>
<evidence type="ECO:0000256" key="4">
    <source>
        <dbReference type="ARBA" id="ARBA00022741"/>
    </source>
</evidence>
<keyword evidence="2" id="KW-1003">Cell membrane</keyword>
<dbReference type="EMBL" id="CP120364">
    <property type="protein sequence ID" value="WHS91349.1"/>
    <property type="molecule type" value="Genomic_DNA"/>
</dbReference>
<evidence type="ECO:0000259" key="10">
    <source>
        <dbReference type="Pfam" id="PF02706"/>
    </source>
</evidence>
<evidence type="ECO:0000256" key="6">
    <source>
        <dbReference type="ARBA" id="ARBA00022989"/>
    </source>
</evidence>
<dbReference type="InterPro" id="IPR032807">
    <property type="entry name" value="GNVR"/>
</dbReference>
<dbReference type="InterPro" id="IPR005702">
    <property type="entry name" value="Wzc-like_C"/>
</dbReference>
<dbReference type="InterPro" id="IPR050445">
    <property type="entry name" value="Bact_polysacc_biosynth/exp"/>
</dbReference>
<proteinExistence type="predicted"/>
<organism evidence="12 13">
    <name type="scientific">Sinorhizobium kummerowiae</name>
    <dbReference type="NCBI Taxonomy" id="158892"/>
    <lineage>
        <taxon>Bacteria</taxon>
        <taxon>Pseudomonadati</taxon>
        <taxon>Pseudomonadota</taxon>
        <taxon>Alphaproteobacteria</taxon>
        <taxon>Hyphomicrobiales</taxon>
        <taxon>Rhizobiaceae</taxon>
        <taxon>Sinorhizobium/Ensifer group</taxon>
        <taxon>Sinorhizobium</taxon>
    </lineage>
</organism>
<sequence>MLERQRSAAAGQQNLYGPARDSEFIGFADITSFVRQRIFLIMAFPLLGLLGAGFSLATTDSIFTARTQILIEPKIPELLQRQSGEINLSLDTSQVETQLAVLRSEKIALMVIEELNLVDNPRFKSVSSPSMVERVQRIKEMAVDMLALDGDLQHQAMQKLASPIEDRSETKAVTAQLPEFERRRIVVESFRESLGVQRVGVSYAIDITFQSHDPALAAKVANATAAAFVREQLETRAAAAREGVAWLEKRIEEVRTQMNLATQVTQEFRAKHDYSVGRQLGATIVDGEVVASGQGKGVTRNGPTLEELEVTADTYRKMYESLLAAFTSSVNQQPYLIADARVITQATRPLAASHPRKKLVLALGGLSGLMAGFGLAFARHTLDRTIRTSRQVRDELGFDCVGELPPVGFLRGFGQLDDVLRRPESLFSRNLRHTKGAISLADVAHPLRCIGVTSATPDDGKSTVASNLAALYAVSGMRTLVIDADGFHSTLTKRLPHSQSPAGENRDGAEIEGQITSVPGLQFDLLPSPASDALRLITPKNLEALLVNELDSYEIIIVDLPPFTSGVHGLVAASVLDGVLIVAEWGKTPLDLVSELSRILRVTKTAVIGVVMTKVRSLSTRQYRKRATQTGH</sequence>
<keyword evidence="5" id="KW-0067">ATP-binding</keyword>
<evidence type="ECO:0000256" key="8">
    <source>
        <dbReference type="SAM" id="Phobius"/>
    </source>
</evidence>
<comment type="subcellular location">
    <subcellularLocation>
        <location evidence="1">Cell membrane</location>
        <topology evidence="1">Multi-pass membrane protein</topology>
    </subcellularLocation>
</comment>
<feature type="domain" description="CobQ/CobB/MinD/ParA nucleotide binding" evidence="9">
    <location>
        <begin position="452"/>
        <end position="622"/>
    </location>
</feature>
<dbReference type="SUPFAM" id="SSF52540">
    <property type="entry name" value="P-loop containing nucleoside triphosphate hydrolases"/>
    <property type="match status" value="1"/>
</dbReference>
<evidence type="ECO:0000259" key="11">
    <source>
        <dbReference type="Pfam" id="PF13807"/>
    </source>
</evidence>
<evidence type="ECO:0000256" key="2">
    <source>
        <dbReference type="ARBA" id="ARBA00022475"/>
    </source>
</evidence>
<dbReference type="PANTHER" id="PTHR32309:SF13">
    <property type="entry name" value="FERRIC ENTEROBACTIN TRANSPORT PROTEIN FEPE"/>
    <property type="match status" value="1"/>
</dbReference>
<feature type="domain" description="Polysaccharide chain length determinant N-terminal" evidence="10">
    <location>
        <begin position="27"/>
        <end position="115"/>
    </location>
</feature>
<gene>
    <name evidence="12" type="ORF">PZL22_001327</name>
</gene>
<accession>A0ABY8T0E2</accession>
<keyword evidence="6 8" id="KW-1133">Transmembrane helix</keyword>
<keyword evidence="4" id="KW-0547">Nucleotide-binding</keyword>
<feature type="domain" description="Tyrosine-protein kinase G-rich" evidence="11">
    <location>
        <begin position="314"/>
        <end position="380"/>
    </location>
</feature>
<evidence type="ECO:0000256" key="7">
    <source>
        <dbReference type="ARBA" id="ARBA00023136"/>
    </source>
</evidence>
<keyword evidence="13" id="KW-1185">Reference proteome</keyword>
<dbReference type="CDD" id="cd05387">
    <property type="entry name" value="BY-kinase"/>
    <property type="match status" value="1"/>
</dbReference>
<dbReference type="InterPro" id="IPR002586">
    <property type="entry name" value="CobQ/CobB/MinD/ParA_Nub-bd_dom"/>
</dbReference>
<geneLocation type="plasmid" evidence="12 13">
    <name>pSkuCCBAU71714b</name>
</geneLocation>
<name>A0ABY8T0E2_9HYPH</name>
<keyword evidence="7 8" id="KW-0472">Membrane</keyword>
<evidence type="ECO:0000259" key="9">
    <source>
        <dbReference type="Pfam" id="PF01656"/>
    </source>
</evidence>
<keyword evidence="12" id="KW-0614">Plasmid</keyword>
<reference evidence="12 13" key="1">
    <citation type="submission" date="2023-03" db="EMBL/GenBank/DDBJ databases">
        <authorList>
            <person name="Menendez E."/>
            <person name="Kaur S."/>
            <person name="Flores-Felix J.D."/>
            <person name="diCenzo G.C."/>
            <person name="Peix A."/>
            <person name="Velazquez E."/>
        </authorList>
    </citation>
    <scope>NUCLEOTIDE SEQUENCE [LARGE SCALE GENOMIC DNA]</scope>
    <source>
        <strain evidence="12 13">CCBAU 71714</strain>
        <plasmid evidence="12 13">pSkuCCBAU71714b</plasmid>
    </source>
</reference>
<feature type="transmembrane region" description="Helical" evidence="8">
    <location>
        <begin position="38"/>
        <end position="57"/>
    </location>
</feature>
<dbReference type="Pfam" id="PF01656">
    <property type="entry name" value="CbiA"/>
    <property type="match status" value="1"/>
</dbReference>
<dbReference type="InterPro" id="IPR027417">
    <property type="entry name" value="P-loop_NTPase"/>
</dbReference>
<keyword evidence="3 8" id="KW-0812">Transmembrane</keyword>
<evidence type="ECO:0000256" key="1">
    <source>
        <dbReference type="ARBA" id="ARBA00004651"/>
    </source>
</evidence>
<dbReference type="RefSeq" id="WP_284718318.1">
    <property type="nucleotide sequence ID" value="NZ_CP120364.1"/>
</dbReference>
<evidence type="ECO:0000256" key="3">
    <source>
        <dbReference type="ARBA" id="ARBA00022692"/>
    </source>
</evidence>
<dbReference type="Gene3D" id="3.40.50.300">
    <property type="entry name" value="P-loop containing nucleotide triphosphate hydrolases"/>
    <property type="match status" value="1"/>
</dbReference>
<evidence type="ECO:0000313" key="13">
    <source>
        <dbReference type="Proteomes" id="UP001233264"/>
    </source>
</evidence>
<dbReference type="Pfam" id="PF02706">
    <property type="entry name" value="Wzz"/>
    <property type="match status" value="1"/>
</dbReference>
<dbReference type="Proteomes" id="UP001233264">
    <property type="component" value="Plasmid pSkuCCBAU71714b"/>
</dbReference>
<evidence type="ECO:0000256" key="5">
    <source>
        <dbReference type="ARBA" id="ARBA00022840"/>
    </source>
</evidence>